<dbReference type="Proteomes" id="UP001248067">
    <property type="component" value="Unassembled WGS sequence"/>
</dbReference>
<dbReference type="AlphaFoldDB" id="A0A132E7T7"/>
<comment type="caution">
    <text evidence="4">The sequence shown here is derived from an EMBL/GenBank/DDBJ whole genome shotgun (WGS) entry which is preliminary data.</text>
</comment>
<dbReference type="EMBL" id="VJSY01000027">
    <property type="protein sequence ID" value="MDR8755263.1"/>
    <property type="molecule type" value="Genomic_DNA"/>
</dbReference>
<evidence type="ECO:0000313" key="7">
    <source>
        <dbReference type="Proteomes" id="UP001248067"/>
    </source>
</evidence>
<dbReference type="Proteomes" id="UP000062912">
    <property type="component" value="Unassembled WGS sequence"/>
</dbReference>
<evidence type="ECO:0000256" key="2">
    <source>
        <dbReference type="SAM" id="SignalP"/>
    </source>
</evidence>
<dbReference type="InterPro" id="IPR050263">
    <property type="entry name" value="Bact_Fimbrial_Adh_Pro"/>
</dbReference>
<dbReference type="InterPro" id="IPR000259">
    <property type="entry name" value="Adhesion_dom_fimbrial"/>
</dbReference>
<dbReference type="EMBL" id="LPJR01000083">
    <property type="protein sequence ID" value="KWF19869.1"/>
    <property type="molecule type" value="Genomic_DNA"/>
</dbReference>
<protein>
    <submittedName>
        <fullName evidence="4">Fimbrial protein</fullName>
    </submittedName>
    <submittedName>
        <fullName evidence="5">Major fimbrial subunit SMF-1</fullName>
    </submittedName>
</protein>
<keyword evidence="1 2" id="KW-0732">Signal</keyword>
<dbReference type="PANTHER" id="PTHR33420:SF3">
    <property type="entry name" value="FIMBRIAL SUBUNIT ELFA"/>
    <property type="match status" value="1"/>
</dbReference>
<proteinExistence type="predicted"/>
<evidence type="ECO:0000313" key="4">
    <source>
        <dbReference type="EMBL" id="KWF19869.1"/>
    </source>
</evidence>
<evidence type="ECO:0000259" key="3">
    <source>
        <dbReference type="Pfam" id="PF00419"/>
    </source>
</evidence>
<feature type="signal peptide" evidence="2">
    <location>
        <begin position="1"/>
        <end position="23"/>
    </location>
</feature>
<evidence type="ECO:0000256" key="1">
    <source>
        <dbReference type="ARBA" id="ARBA00022729"/>
    </source>
</evidence>
<dbReference type="GO" id="GO:0009289">
    <property type="term" value="C:pilus"/>
    <property type="evidence" value="ECO:0007669"/>
    <property type="project" value="InterPro"/>
</dbReference>
<evidence type="ECO:0000313" key="5">
    <source>
        <dbReference type="EMBL" id="MDR8755263.1"/>
    </source>
</evidence>
<evidence type="ECO:0000313" key="6">
    <source>
        <dbReference type="Proteomes" id="UP000062912"/>
    </source>
</evidence>
<reference evidence="5 7" key="2">
    <citation type="submission" date="2019-06" db="EMBL/GenBank/DDBJ databases">
        <title>Evolution of Burkholderia multivorans in the lungs of Cystic Fibrosis patients.</title>
        <authorList>
            <person name="Moreira L.M."/>
        </authorList>
    </citation>
    <scope>NUCLEOTIDE SEQUENCE [LARGE SCALE GENOMIC DNA]</scope>
    <source>
        <strain evidence="5 7">VC13239</strain>
    </source>
</reference>
<dbReference type="PANTHER" id="PTHR33420">
    <property type="entry name" value="FIMBRIAL SUBUNIT ELFA-RELATED"/>
    <property type="match status" value="1"/>
</dbReference>
<dbReference type="InterPro" id="IPR036937">
    <property type="entry name" value="Adhesion_dom_fimbrial_sf"/>
</dbReference>
<dbReference type="Pfam" id="PF00419">
    <property type="entry name" value="Fimbrial"/>
    <property type="match status" value="1"/>
</dbReference>
<dbReference type="SUPFAM" id="SSF49401">
    <property type="entry name" value="Bacterial adhesins"/>
    <property type="match status" value="1"/>
</dbReference>
<sequence>MNKYSLLMSAAGLAFFAMNAAHASDGTITFTGSVVASTCKINGGSNDLTVPLPRAATNQLSSVGATSGRTPFTLALSGCTTDKKDEDGTTVIPAPVKKVSVAFEPGPNVNLASGRLKLTGDDAATGVEIGILNDKYQPVKIGAESSTQGVQVADIDTALGGSGTATLQFSAQYVAVGPVTAGPANSFVTYSLTYP</sequence>
<name>A0A132E7T7_9BURK</name>
<dbReference type="GO" id="GO:0043709">
    <property type="term" value="P:cell adhesion involved in single-species biofilm formation"/>
    <property type="evidence" value="ECO:0007669"/>
    <property type="project" value="TreeGrafter"/>
</dbReference>
<keyword evidence="7" id="KW-1185">Reference proteome</keyword>
<gene>
    <name evidence="5" type="primary">smf-1_3</name>
    <name evidence="5" type="ORF">FEQ00_03693</name>
    <name evidence="4" type="ORF">WT56_30010</name>
</gene>
<dbReference type="RefSeq" id="WP_060246333.1">
    <property type="nucleotide sequence ID" value="NZ_CADFDQ010000030.1"/>
</dbReference>
<organism evidence="4 6">
    <name type="scientific">Burkholderia pseudomultivorans</name>
    <dbReference type="NCBI Taxonomy" id="1207504"/>
    <lineage>
        <taxon>Bacteria</taxon>
        <taxon>Pseudomonadati</taxon>
        <taxon>Pseudomonadota</taxon>
        <taxon>Betaproteobacteria</taxon>
        <taxon>Burkholderiales</taxon>
        <taxon>Burkholderiaceae</taxon>
        <taxon>Burkholderia</taxon>
        <taxon>Burkholderia cepacia complex</taxon>
    </lineage>
</organism>
<accession>A0A132E7T7</accession>
<feature type="domain" description="Fimbrial-type adhesion" evidence="3">
    <location>
        <begin position="28"/>
        <end position="194"/>
    </location>
</feature>
<dbReference type="OrthoDB" id="8656135at2"/>
<dbReference type="Gene3D" id="2.60.40.1090">
    <property type="entry name" value="Fimbrial-type adhesion domain"/>
    <property type="match status" value="1"/>
</dbReference>
<feature type="chain" id="PRO_5007290467" evidence="2">
    <location>
        <begin position="24"/>
        <end position="195"/>
    </location>
</feature>
<dbReference type="InterPro" id="IPR008966">
    <property type="entry name" value="Adhesion_dom_sf"/>
</dbReference>
<reference evidence="4 6" key="1">
    <citation type="submission" date="2015-11" db="EMBL/GenBank/DDBJ databases">
        <title>Expanding the genomic diversity of Burkholderia species for the development of highly accurate diagnostics.</title>
        <authorList>
            <person name="Sahl J."/>
            <person name="Keim P."/>
            <person name="Wagner D."/>
        </authorList>
    </citation>
    <scope>NUCLEOTIDE SEQUENCE [LARGE SCALE GENOMIC DNA]</scope>
    <source>
        <strain evidence="4 6">MSMB368WGS</strain>
    </source>
</reference>